<dbReference type="PROSITE" id="PS50928">
    <property type="entry name" value="ABC_TM1"/>
    <property type="match status" value="1"/>
</dbReference>
<keyword evidence="3" id="KW-1003">Cell membrane</keyword>
<feature type="transmembrane region" description="Helical" evidence="8">
    <location>
        <begin position="30"/>
        <end position="50"/>
    </location>
</feature>
<comment type="subcellular location">
    <subcellularLocation>
        <location evidence="1 8">Cell membrane</location>
        <topology evidence="1 8">Multi-pass membrane protein</topology>
    </subcellularLocation>
</comment>
<evidence type="ECO:0000256" key="7">
    <source>
        <dbReference type="ARBA" id="ARBA00024202"/>
    </source>
</evidence>
<evidence type="ECO:0000313" key="11">
    <source>
        <dbReference type="Proteomes" id="UP000028123"/>
    </source>
</evidence>
<comment type="similarity">
    <text evidence="7">Belongs to the binding-protein-dependent transport system permease family. OppBC subfamily.</text>
</comment>
<sequence length="290" mass="31068">MNTAPTTLASHRFTARRSAWQRMLRDPMTAVGIGLLGVLLLIILLGPYIVPNDPLTVKMAERLKPASLQYPLGTDHLGRCIFSRLVAGARTTLGFTGLVVLTVALIGLPLGLWSGYVGGRVDALLMRLVDGMGALPEFILAIALTGFLGPSLSNLMLSVVLVKWTGYARVVRSIVLSEREKEYVLAARVGGSGIWKVIGLHLLPHVVSPVLVLAALDVGKIILTVSSLSYLGLGAQPPAPEWGAMLNDGRTYFQTAPELMIYPGMAILLVVVACNLIGEGLRDLLDIRSQ</sequence>
<accession>A0A081PAT4</accession>
<reference evidence="10 11" key="1">
    <citation type="submission" date="2014-06" db="EMBL/GenBank/DDBJ databases">
        <title>Draft genome sequence of Paenibacillus sp. MSt1.</title>
        <authorList>
            <person name="Aw Y.K."/>
            <person name="Ong K.S."/>
            <person name="Gan H.M."/>
            <person name="Lee S.M."/>
        </authorList>
    </citation>
    <scope>NUCLEOTIDE SEQUENCE [LARGE SCALE GENOMIC DNA]</scope>
    <source>
        <strain evidence="10 11">MSt1</strain>
    </source>
</reference>
<protein>
    <submittedName>
        <fullName evidence="10">Nickel transporter permease NikC</fullName>
    </submittedName>
</protein>
<name>A0A081PAT4_9BACL</name>
<evidence type="ECO:0000256" key="1">
    <source>
        <dbReference type="ARBA" id="ARBA00004651"/>
    </source>
</evidence>
<dbReference type="GO" id="GO:0005886">
    <property type="term" value="C:plasma membrane"/>
    <property type="evidence" value="ECO:0007669"/>
    <property type="project" value="UniProtKB-SubCell"/>
</dbReference>
<dbReference type="InterPro" id="IPR035906">
    <property type="entry name" value="MetI-like_sf"/>
</dbReference>
<evidence type="ECO:0000256" key="6">
    <source>
        <dbReference type="ARBA" id="ARBA00023136"/>
    </source>
</evidence>
<keyword evidence="11" id="KW-1185">Reference proteome</keyword>
<dbReference type="InterPro" id="IPR025966">
    <property type="entry name" value="OppC_N"/>
</dbReference>
<evidence type="ECO:0000256" key="5">
    <source>
        <dbReference type="ARBA" id="ARBA00022989"/>
    </source>
</evidence>
<feature type="transmembrane region" description="Helical" evidence="8">
    <location>
        <begin position="93"/>
        <end position="118"/>
    </location>
</feature>
<dbReference type="CDD" id="cd06261">
    <property type="entry name" value="TM_PBP2"/>
    <property type="match status" value="1"/>
</dbReference>
<keyword evidence="2 8" id="KW-0813">Transport</keyword>
<dbReference type="InterPro" id="IPR053385">
    <property type="entry name" value="ABC_transport_permease"/>
</dbReference>
<dbReference type="Gene3D" id="1.10.3720.10">
    <property type="entry name" value="MetI-like"/>
    <property type="match status" value="1"/>
</dbReference>
<feature type="domain" description="ABC transmembrane type-1" evidence="9">
    <location>
        <begin position="89"/>
        <end position="278"/>
    </location>
</feature>
<feature type="transmembrane region" description="Helical" evidence="8">
    <location>
        <begin position="259"/>
        <end position="278"/>
    </location>
</feature>
<evidence type="ECO:0000259" key="9">
    <source>
        <dbReference type="PROSITE" id="PS50928"/>
    </source>
</evidence>
<dbReference type="NCBIfam" id="NF045474">
    <property type="entry name" value="Opp2C"/>
    <property type="match status" value="1"/>
</dbReference>
<dbReference type="PANTHER" id="PTHR43386:SF1">
    <property type="entry name" value="D,D-DIPEPTIDE TRANSPORT SYSTEM PERMEASE PROTEIN DDPC-RELATED"/>
    <property type="match status" value="1"/>
</dbReference>
<dbReference type="eggNOG" id="COG1173">
    <property type="taxonomic scope" value="Bacteria"/>
</dbReference>
<proteinExistence type="inferred from homology"/>
<dbReference type="GO" id="GO:0055085">
    <property type="term" value="P:transmembrane transport"/>
    <property type="evidence" value="ECO:0007669"/>
    <property type="project" value="InterPro"/>
</dbReference>
<evidence type="ECO:0000313" key="10">
    <source>
        <dbReference type="EMBL" id="KEQ27807.1"/>
    </source>
</evidence>
<evidence type="ECO:0000256" key="8">
    <source>
        <dbReference type="RuleBase" id="RU363032"/>
    </source>
</evidence>
<keyword evidence="5 8" id="KW-1133">Transmembrane helix</keyword>
<dbReference type="Proteomes" id="UP000028123">
    <property type="component" value="Unassembled WGS sequence"/>
</dbReference>
<dbReference type="PANTHER" id="PTHR43386">
    <property type="entry name" value="OLIGOPEPTIDE TRANSPORT SYSTEM PERMEASE PROTEIN APPC"/>
    <property type="match status" value="1"/>
</dbReference>
<evidence type="ECO:0000256" key="2">
    <source>
        <dbReference type="ARBA" id="ARBA00022448"/>
    </source>
</evidence>
<feature type="transmembrane region" description="Helical" evidence="8">
    <location>
        <begin position="138"/>
        <end position="162"/>
    </location>
</feature>
<dbReference type="InterPro" id="IPR000515">
    <property type="entry name" value="MetI-like"/>
</dbReference>
<dbReference type="EMBL" id="JNVM01000002">
    <property type="protein sequence ID" value="KEQ27807.1"/>
    <property type="molecule type" value="Genomic_DNA"/>
</dbReference>
<keyword evidence="4 8" id="KW-0812">Transmembrane</keyword>
<keyword evidence="6 8" id="KW-0472">Membrane</keyword>
<dbReference type="RefSeq" id="WP_036675775.1">
    <property type="nucleotide sequence ID" value="NZ_JNVM01000002.1"/>
</dbReference>
<organism evidence="10 11">
    <name type="scientific">Paenibacillus tyrfis</name>
    <dbReference type="NCBI Taxonomy" id="1501230"/>
    <lineage>
        <taxon>Bacteria</taxon>
        <taxon>Bacillati</taxon>
        <taxon>Bacillota</taxon>
        <taxon>Bacilli</taxon>
        <taxon>Bacillales</taxon>
        <taxon>Paenibacillaceae</taxon>
        <taxon>Paenibacillus</taxon>
    </lineage>
</organism>
<evidence type="ECO:0000256" key="3">
    <source>
        <dbReference type="ARBA" id="ARBA00022475"/>
    </source>
</evidence>
<dbReference type="AlphaFoldDB" id="A0A081PAT4"/>
<dbReference type="OrthoDB" id="9797472at2"/>
<dbReference type="InterPro" id="IPR050366">
    <property type="entry name" value="BP-dependent_transpt_permease"/>
</dbReference>
<dbReference type="SUPFAM" id="SSF161098">
    <property type="entry name" value="MetI-like"/>
    <property type="match status" value="1"/>
</dbReference>
<dbReference type="Pfam" id="PF00528">
    <property type="entry name" value="BPD_transp_1"/>
    <property type="match status" value="1"/>
</dbReference>
<gene>
    <name evidence="10" type="primary">nikC</name>
    <name evidence="10" type="ORF">ET33_14165</name>
</gene>
<dbReference type="Pfam" id="PF12911">
    <property type="entry name" value="OppC_N"/>
    <property type="match status" value="1"/>
</dbReference>
<evidence type="ECO:0000256" key="4">
    <source>
        <dbReference type="ARBA" id="ARBA00022692"/>
    </source>
</evidence>
<comment type="caution">
    <text evidence="10">The sequence shown here is derived from an EMBL/GenBank/DDBJ whole genome shotgun (WGS) entry which is preliminary data.</text>
</comment>